<protein>
    <submittedName>
        <fullName evidence="2">Uncharacterized protein</fullName>
    </submittedName>
</protein>
<name>A0A1X2GEQ6_9FUNG</name>
<proteinExistence type="predicted"/>
<dbReference type="AlphaFoldDB" id="A0A1X2GEQ6"/>
<feature type="region of interest" description="Disordered" evidence="1">
    <location>
        <begin position="128"/>
        <end position="150"/>
    </location>
</feature>
<comment type="caution">
    <text evidence="2">The sequence shown here is derived from an EMBL/GenBank/DDBJ whole genome shotgun (WGS) entry which is preliminary data.</text>
</comment>
<dbReference type="OrthoDB" id="2274493at2759"/>
<gene>
    <name evidence="2" type="ORF">DM01DRAFT_1384259</name>
</gene>
<feature type="compositionally biased region" description="Low complexity" evidence="1">
    <location>
        <begin position="132"/>
        <end position="144"/>
    </location>
</feature>
<evidence type="ECO:0000256" key="1">
    <source>
        <dbReference type="SAM" id="MobiDB-lite"/>
    </source>
</evidence>
<dbReference type="Proteomes" id="UP000242146">
    <property type="component" value="Unassembled WGS sequence"/>
</dbReference>
<dbReference type="EMBL" id="MCGT01000019">
    <property type="protein sequence ID" value="ORX52009.1"/>
    <property type="molecule type" value="Genomic_DNA"/>
</dbReference>
<accession>A0A1X2GEQ6</accession>
<keyword evidence="3" id="KW-1185">Reference proteome</keyword>
<sequence>MHSTLHTNRKRKLSEDHTPFRVRFSSTPQVMDTYSPSEYDRSGLFPDVPPLVLYPKIIPSTMPLPSSLSPLPSPPATCLPSPPIEEDLDQQWLPAKRSQRKKPKLTIDTSAIQGPLFFTELSTNHQKKSKLSSASPISARPASPLTSMDDDPIEQITLKNTEMNRRCCMLVVVT</sequence>
<evidence type="ECO:0000313" key="3">
    <source>
        <dbReference type="Proteomes" id="UP000242146"/>
    </source>
</evidence>
<evidence type="ECO:0000313" key="2">
    <source>
        <dbReference type="EMBL" id="ORX52009.1"/>
    </source>
</evidence>
<reference evidence="2 3" key="1">
    <citation type="submission" date="2016-07" db="EMBL/GenBank/DDBJ databases">
        <title>Pervasive Adenine N6-methylation of Active Genes in Fungi.</title>
        <authorList>
            <consortium name="DOE Joint Genome Institute"/>
            <person name="Mondo S.J."/>
            <person name="Dannebaum R.O."/>
            <person name="Kuo R.C."/>
            <person name="Labutti K."/>
            <person name="Haridas S."/>
            <person name="Kuo A."/>
            <person name="Salamov A."/>
            <person name="Ahrendt S.R."/>
            <person name="Lipzen A."/>
            <person name="Sullivan W."/>
            <person name="Andreopoulos W.B."/>
            <person name="Clum A."/>
            <person name="Lindquist E."/>
            <person name="Daum C."/>
            <person name="Ramamoorthy G.K."/>
            <person name="Gryganskyi A."/>
            <person name="Culley D."/>
            <person name="Magnuson J.K."/>
            <person name="James T.Y."/>
            <person name="O'Malley M.A."/>
            <person name="Stajich J.E."/>
            <person name="Spatafora J.W."/>
            <person name="Visel A."/>
            <person name="Grigoriev I.V."/>
        </authorList>
    </citation>
    <scope>NUCLEOTIDE SEQUENCE [LARGE SCALE GENOMIC DNA]</scope>
    <source>
        <strain evidence="2 3">NRRL 3301</strain>
    </source>
</reference>
<organism evidence="2 3">
    <name type="scientific">Hesseltinella vesiculosa</name>
    <dbReference type="NCBI Taxonomy" id="101127"/>
    <lineage>
        <taxon>Eukaryota</taxon>
        <taxon>Fungi</taxon>
        <taxon>Fungi incertae sedis</taxon>
        <taxon>Mucoromycota</taxon>
        <taxon>Mucoromycotina</taxon>
        <taxon>Mucoromycetes</taxon>
        <taxon>Mucorales</taxon>
        <taxon>Cunninghamellaceae</taxon>
        <taxon>Hesseltinella</taxon>
    </lineage>
</organism>